<dbReference type="InParanoid" id="A0A0H2R8B5"/>
<dbReference type="EMBL" id="KQ086107">
    <property type="protein sequence ID" value="KLO08064.1"/>
    <property type="molecule type" value="Genomic_DNA"/>
</dbReference>
<organism evidence="1 2">
    <name type="scientific">Schizopora paradoxa</name>
    <dbReference type="NCBI Taxonomy" id="27342"/>
    <lineage>
        <taxon>Eukaryota</taxon>
        <taxon>Fungi</taxon>
        <taxon>Dikarya</taxon>
        <taxon>Basidiomycota</taxon>
        <taxon>Agaricomycotina</taxon>
        <taxon>Agaricomycetes</taxon>
        <taxon>Hymenochaetales</taxon>
        <taxon>Schizoporaceae</taxon>
        <taxon>Schizopora</taxon>
    </lineage>
</organism>
<dbReference type="Proteomes" id="UP000053477">
    <property type="component" value="Unassembled WGS sequence"/>
</dbReference>
<name>A0A0H2R8B5_9AGAM</name>
<evidence type="ECO:0000313" key="1">
    <source>
        <dbReference type="EMBL" id="KLO08064.1"/>
    </source>
</evidence>
<protein>
    <submittedName>
        <fullName evidence="1">Uncharacterized protein</fullName>
    </submittedName>
</protein>
<proteinExistence type="predicted"/>
<sequence length="263" mass="30527">MKNLQDLALEFTNTFVDPDLTVFNPFEIPQVRRLSITTTVHFVPDDLSPALRRAIFSSLFFPGVIDLIVKLKASDCGECEDYFDDKYDRDFFFNKEINRIFRHIDQFPLVESFCLDIFAPYSCYEDSIAHLEAYIPLNMLPSLKRIVMKGNRGFDIKEPEHPDEIFYQEEAAVAPRISGDAFPLLDSVTLDLRIYCAAACWIQEYLRRARDRRSWNSSFKLIIGRKNSMGILEGSYLGEKALEWCSDLLNKYKDGGEYEDFND</sequence>
<dbReference type="AlphaFoldDB" id="A0A0H2R8B5"/>
<evidence type="ECO:0000313" key="2">
    <source>
        <dbReference type="Proteomes" id="UP000053477"/>
    </source>
</evidence>
<reference evidence="1 2" key="1">
    <citation type="submission" date="2015-04" db="EMBL/GenBank/DDBJ databases">
        <title>Complete genome sequence of Schizopora paradoxa KUC8140, a cosmopolitan wood degrader in East Asia.</title>
        <authorList>
            <consortium name="DOE Joint Genome Institute"/>
            <person name="Min B."/>
            <person name="Park H."/>
            <person name="Jang Y."/>
            <person name="Kim J.-J."/>
            <person name="Kim K.H."/>
            <person name="Pangilinan J."/>
            <person name="Lipzen A."/>
            <person name="Riley R."/>
            <person name="Grigoriev I.V."/>
            <person name="Spatafora J.W."/>
            <person name="Choi I.-G."/>
        </authorList>
    </citation>
    <scope>NUCLEOTIDE SEQUENCE [LARGE SCALE GENOMIC DNA]</scope>
    <source>
        <strain evidence="1 2">KUC8140</strain>
    </source>
</reference>
<keyword evidence="2" id="KW-1185">Reference proteome</keyword>
<accession>A0A0H2R8B5</accession>
<gene>
    <name evidence="1" type="ORF">SCHPADRAFT_908899</name>
</gene>